<dbReference type="AlphaFoldDB" id="A0AAU7Q9M1"/>
<accession>A0AAU7Q9M1</accession>
<dbReference type="PRINTS" id="PR00039">
    <property type="entry name" value="HTHLYSR"/>
</dbReference>
<dbReference type="InterPro" id="IPR036388">
    <property type="entry name" value="WH-like_DNA-bd_sf"/>
</dbReference>
<keyword evidence="4" id="KW-0804">Transcription</keyword>
<dbReference type="InterPro" id="IPR000847">
    <property type="entry name" value="LysR_HTH_N"/>
</dbReference>
<organism evidence="6">
    <name type="scientific">Acerihabitans sp. KWT182</name>
    <dbReference type="NCBI Taxonomy" id="3157919"/>
    <lineage>
        <taxon>Bacteria</taxon>
        <taxon>Pseudomonadati</taxon>
        <taxon>Pseudomonadota</taxon>
        <taxon>Gammaproteobacteria</taxon>
        <taxon>Enterobacterales</taxon>
        <taxon>Pectobacteriaceae</taxon>
        <taxon>Acerihabitans</taxon>
    </lineage>
</organism>
<evidence type="ECO:0000256" key="3">
    <source>
        <dbReference type="ARBA" id="ARBA00023125"/>
    </source>
</evidence>
<evidence type="ECO:0000256" key="1">
    <source>
        <dbReference type="ARBA" id="ARBA00009437"/>
    </source>
</evidence>
<dbReference type="Gene3D" id="3.40.190.10">
    <property type="entry name" value="Periplasmic binding protein-like II"/>
    <property type="match status" value="2"/>
</dbReference>
<protein>
    <submittedName>
        <fullName evidence="6">LysR family transcriptional regulator</fullName>
    </submittedName>
</protein>
<dbReference type="Gene3D" id="1.10.10.10">
    <property type="entry name" value="Winged helix-like DNA-binding domain superfamily/Winged helix DNA-binding domain"/>
    <property type="match status" value="1"/>
</dbReference>
<dbReference type="InterPro" id="IPR050389">
    <property type="entry name" value="LysR-type_TF"/>
</dbReference>
<evidence type="ECO:0000256" key="4">
    <source>
        <dbReference type="ARBA" id="ARBA00023163"/>
    </source>
</evidence>
<dbReference type="SUPFAM" id="SSF46785">
    <property type="entry name" value="Winged helix' DNA-binding domain"/>
    <property type="match status" value="1"/>
</dbReference>
<proteinExistence type="inferred from homology"/>
<comment type="similarity">
    <text evidence="1">Belongs to the LysR transcriptional regulatory family.</text>
</comment>
<feature type="domain" description="HTH lysR-type" evidence="5">
    <location>
        <begin position="6"/>
        <end position="63"/>
    </location>
</feature>
<evidence type="ECO:0000256" key="2">
    <source>
        <dbReference type="ARBA" id="ARBA00023015"/>
    </source>
</evidence>
<dbReference type="GO" id="GO:0003677">
    <property type="term" value="F:DNA binding"/>
    <property type="evidence" value="ECO:0007669"/>
    <property type="project" value="UniProtKB-KW"/>
</dbReference>
<evidence type="ECO:0000313" key="6">
    <source>
        <dbReference type="EMBL" id="XBS69773.1"/>
    </source>
</evidence>
<dbReference type="PROSITE" id="PS50931">
    <property type="entry name" value="HTH_LYSR"/>
    <property type="match status" value="1"/>
</dbReference>
<dbReference type="SUPFAM" id="SSF53850">
    <property type="entry name" value="Periplasmic binding protein-like II"/>
    <property type="match status" value="1"/>
</dbReference>
<dbReference type="GO" id="GO:0003700">
    <property type="term" value="F:DNA-binding transcription factor activity"/>
    <property type="evidence" value="ECO:0007669"/>
    <property type="project" value="InterPro"/>
</dbReference>
<name>A0AAU7Q9M1_9GAMM</name>
<evidence type="ECO:0000259" key="5">
    <source>
        <dbReference type="PROSITE" id="PS50931"/>
    </source>
</evidence>
<gene>
    <name evidence="6" type="ORF">ABK905_26395</name>
</gene>
<dbReference type="PANTHER" id="PTHR30118:SF15">
    <property type="entry name" value="TRANSCRIPTIONAL REGULATORY PROTEIN"/>
    <property type="match status" value="1"/>
</dbReference>
<sequence length="304" mass="33256">MNFHGIDLNLLAAFDALMDERNVTRAAARVGVSQPAMSAALSRLRRLFNDRLFMRSADGLLPTPLARDIAAPVSQALRQLEATLVKKPAFAPEKMLLTFTLGMSEYAAIVLLPALTKALEMRASGVSLNVHAFNDRDSAVDLLDGGSIDLAVGFPPVRPENRILTKPIFRDEFVTIVRRGNVMAKKGMNIAVFLALSHVLVSPEGDRYGLVDQALAQMGKQRALALTLPQMLAVPTIIAQTDMTATVMKQVVLHSSAQQDLLMFTPPVVLPSIEFHLIWHRRSDPHPAQQWLRELIASLAASLG</sequence>
<dbReference type="InterPro" id="IPR037402">
    <property type="entry name" value="YidZ_PBP2"/>
</dbReference>
<dbReference type="CDD" id="cd08417">
    <property type="entry name" value="PBP2_Nitroaromatics_like"/>
    <property type="match status" value="1"/>
</dbReference>
<keyword evidence="3" id="KW-0238">DNA-binding</keyword>
<dbReference type="PANTHER" id="PTHR30118">
    <property type="entry name" value="HTH-TYPE TRANSCRIPTIONAL REGULATOR LEUO-RELATED"/>
    <property type="match status" value="1"/>
</dbReference>
<dbReference type="Pfam" id="PF03466">
    <property type="entry name" value="LysR_substrate"/>
    <property type="match status" value="1"/>
</dbReference>
<dbReference type="Pfam" id="PF00126">
    <property type="entry name" value="HTH_1"/>
    <property type="match status" value="1"/>
</dbReference>
<keyword evidence="2" id="KW-0805">Transcription regulation</keyword>
<dbReference type="EMBL" id="CP157947">
    <property type="protein sequence ID" value="XBS69773.1"/>
    <property type="molecule type" value="Genomic_DNA"/>
</dbReference>
<dbReference type="InterPro" id="IPR005119">
    <property type="entry name" value="LysR_subst-bd"/>
</dbReference>
<dbReference type="InterPro" id="IPR036390">
    <property type="entry name" value="WH_DNA-bd_sf"/>
</dbReference>
<reference evidence="6" key="1">
    <citation type="submission" date="2024-06" db="EMBL/GenBank/DDBJ databases">
        <authorList>
            <person name="Coelho C."/>
            <person name="Bento M."/>
            <person name="Garcia E."/>
            <person name="Camelo A."/>
            <person name="Brandao I."/>
            <person name="Espirito Santo C."/>
            <person name="Trovao J."/>
            <person name="Verissimo A."/>
            <person name="Costa J."/>
            <person name="Tiago I."/>
        </authorList>
    </citation>
    <scope>NUCLEOTIDE SEQUENCE</scope>
    <source>
        <strain evidence="6">KWT182</strain>
    </source>
</reference>